<evidence type="ECO:0000256" key="3">
    <source>
        <dbReference type="ARBA" id="ARBA00022801"/>
    </source>
</evidence>
<evidence type="ECO:0000313" key="6">
    <source>
        <dbReference type="EMBL" id="ELR25033.1"/>
    </source>
</evidence>
<dbReference type="InterPro" id="IPR051515">
    <property type="entry name" value="IRG"/>
</dbReference>
<name>L8HK33_ACACF</name>
<evidence type="ECO:0000256" key="2">
    <source>
        <dbReference type="ARBA" id="ARBA00022741"/>
    </source>
</evidence>
<dbReference type="Proteomes" id="UP000011083">
    <property type="component" value="Unassembled WGS sequence"/>
</dbReference>
<dbReference type="SUPFAM" id="SSF52540">
    <property type="entry name" value="P-loop containing nucleoside triphosphate hydrolases"/>
    <property type="match status" value="1"/>
</dbReference>
<dbReference type="OrthoDB" id="422720at2759"/>
<reference evidence="6 7" key="1">
    <citation type="journal article" date="2013" name="Genome Biol.">
        <title>Genome of Acanthamoeba castellanii highlights extensive lateral gene transfer and early evolution of tyrosine kinase signaling.</title>
        <authorList>
            <person name="Clarke M."/>
            <person name="Lohan A.J."/>
            <person name="Liu B."/>
            <person name="Lagkouvardos I."/>
            <person name="Roy S."/>
            <person name="Zafar N."/>
            <person name="Bertelli C."/>
            <person name="Schilde C."/>
            <person name="Kianianmomeni A."/>
            <person name="Burglin T.R."/>
            <person name="Frech C."/>
            <person name="Turcotte B."/>
            <person name="Kopec K.O."/>
            <person name="Synnott J.M."/>
            <person name="Choo C."/>
            <person name="Paponov I."/>
            <person name="Finkler A."/>
            <person name="Soon Heng Tan C."/>
            <person name="Hutchins A.P."/>
            <person name="Weinmeier T."/>
            <person name="Rattei T."/>
            <person name="Chu J.S."/>
            <person name="Gimenez G."/>
            <person name="Irimia M."/>
            <person name="Rigden D.J."/>
            <person name="Fitzpatrick D.A."/>
            <person name="Lorenzo-Morales J."/>
            <person name="Bateman A."/>
            <person name="Chiu C.H."/>
            <person name="Tang P."/>
            <person name="Hegemann P."/>
            <person name="Fromm H."/>
            <person name="Raoult D."/>
            <person name="Greub G."/>
            <person name="Miranda-Saavedra D."/>
            <person name="Chen N."/>
            <person name="Nash P."/>
            <person name="Ginger M.L."/>
            <person name="Horn M."/>
            <person name="Schaap P."/>
            <person name="Caler L."/>
            <person name="Loftus B."/>
        </authorList>
    </citation>
    <scope>NUCLEOTIDE SEQUENCE [LARGE SCALE GENOMIC DNA]</scope>
    <source>
        <strain evidence="6 7">Neff</strain>
    </source>
</reference>
<dbReference type="KEGG" id="acan:ACA1_110470"/>
<dbReference type="GO" id="GO:0005525">
    <property type="term" value="F:GTP binding"/>
    <property type="evidence" value="ECO:0007669"/>
    <property type="project" value="UniProtKB-KW"/>
</dbReference>
<gene>
    <name evidence="6" type="ORF">ACA1_110470</name>
</gene>
<dbReference type="GO" id="GO:0016787">
    <property type="term" value="F:hydrolase activity"/>
    <property type="evidence" value="ECO:0007669"/>
    <property type="project" value="UniProtKB-KW"/>
</dbReference>
<evidence type="ECO:0000256" key="1">
    <source>
        <dbReference type="ARBA" id="ARBA00005429"/>
    </source>
</evidence>
<dbReference type="RefSeq" id="XP_004357188.1">
    <property type="nucleotide sequence ID" value="XM_004357132.1"/>
</dbReference>
<dbReference type="PROSITE" id="PS51716">
    <property type="entry name" value="G_IRG"/>
    <property type="match status" value="1"/>
</dbReference>
<protein>
    <submittedName>
        <fullName evidence="6">GTPase</fullName>
    </submittedName>
</protein>
<dbReference type="PANTHER" id="PTHR32341">
    <property type="entry name" value="INTERFERON-INDUCIBLE GTPASE"/>
    <property type="match status" value="1"/>
</dbReference>
<evidence type="ECO:0000259" key="5">
    <source>
        <dbReference type="PROSITE" id="PS51716"/>
    </source>
</evidence>
<dbReference type="VEuPathDB" id="AmoebaDB:ACA1_110470"/>
<accession>L8HK33</accession>
<dbReference type="InterPro" id="IPR027417">
    <property type="entry name" value="P-loop_NTPase"/>
</dbReference>
<keyword evidence="7" id="KW-1185">Reference proteome</keyword>
<feature type="domain" description="IRG-type G" evidence="5">
    <location>
        <begin position="33"/>
        <end position="238"/>
    </location>
</feature>
<dbReference type="InterPro" id="IPR030385">
    <property type="entry name" value="G_IRG_dom"/>
</dbReference>
<sequence length="342" mass="37918">MQSLEQVLDHIPAQWARDAGQFFQDKIVEITQTPVKVAICGESGTGKSTLINTLRGLPPPPLGWVPPSDDPTLPAQVDIEECSMEPRAYRHPAFPSVEFWDLPGCGTVNFPIEEYAERVGLAMFDFYIIMDCGRFRSTDVFLANLIEVEYRKPFFFVRSKVDVDVDSERRRAKANRVPFDPKQVLEKLRSGNIKKTLGNRADQARASFPWHHVFFVSGHLEDAQLYDLPLLQKAVVESLPSKAQRNMLLLSLSSWSLAAAVPIPGLSIAVDMGILVGMARHFVNAFGLSEQNAIAQGLMENASSAERVRLILSTTAKYATTKGVMALLKVCATQTAVEEVAR</sequence>
<evidence type="ECO:0000313" key="7">
    <source>
        <dbReference type="Proteomes" id="UP000011083"/>
    </source>
</evidence>
<organism evidence="6 7">
    <name type="scientific">Acanthamoeba castellanii (strain ATCC 30010 / Neff)</name>
    <dbReference type="NCBI Taxonomy" id="1257118"/>
    <lineage>
        <taxon>Eukaryota</taxon>
        <taxon>Amoebozoa</taxon>
        <taxon>Discosea</taxon>
        <taxon>Longamoebia</taxon>
        <taxon>Centramoebida</taxon>
        <taxon>Acanthamoebidae</taxon>
        <taxon>Acanthamoeba</taxon>
    </lineage>
</organism>
<evidence type="ECO:0000256" key="4">
    <source>
        <dbReference type="ARBA" id="ARBA00023134"/>
    </source>
</evidence>
<keyword evidence="3" id="KW-0378">Hydrolase</keyword>
<dbReference type="EMBL" id="KB007806">
    <property type="protein sequence ID" value="ELR25033.1"/>
    <property type="molecule type" value="Genomic_DNA"/>
</dbReference>
<dbReference type="PANTHER" id="PTHR32341:SF10">
    <property type="entry name" value="INTERFERON-INDUCIBLE GTPASE 5"/>
    <property type="match status" value="1"/>
</dbReference>
<keyword evidence="4" id="KW-0342">GTP-binding</keyword>
<dbReference type="GeneID" id="14926074"/>
<proteinExistence type="inferred from homology"/>
<keyword evidence="2" id="KW-0547">Nucleotide-binding</keyword>
<dbReference type="GO" id="GO:0016020">
    <property type="term" value="C:membrane"/>
    <property type="evidence" value="ECO:0007669"/>
    <property type="project" value="InterPro"/>
</dbReference>
<dbReference type="Pfam" id="PF05049">
    <property type="entry name" value="IIGP"/>
    <property type="match status" value="1"/>
</dbReference>
<dbReference type="InterPro" id="IPR007743">
    <property type="entry name" value="Immunity-related_GTPase-like"/>
</dbReference>
<dbReference type="AlphaFoldDB" id="L8HK33"/>
<dbReference type="Gene3D" id="3.40.50.300">
    <property type="entry name" value="P-loop containing nucleotide triphosphate hydrolases"/>
    <property type="match status" value="1"/>
</dbReference>
<comment type="similarity">
    <text evidence="1">Belongs to the TRAFAC class dynamin-like GTPase superfamily. IRG family.</text>
</comment>